<name>A0A2U2MRH9_9BIFI</name>
<accession>A0A2U2MRH9</accession>
<organism evidence="1 2">
    <name type="scientific">Bifidobacterium catulorum</name>
    <dbReference type="NCBI Taxonomy" id="1630173"/>
    <lineage>
        <taxon>Bacteria</taxon>
        <taxon>Bacillati</taxon>
        <taxon>Actinomycetota</taxon>
        <taxon>Actinomycetes</taxon>
        <taxon>Bifidobacteriales</taxon>
        <taxon>Bifidobacteriaceae</taxon>
        <taxon>Bifidobacterium</taxon>
    </lineage>
</organism>
<evidence type="ECO:0000313" key="1">
    <source>
        <dbReference type="EMBL" id="PWG59429.1"/>
    </source>
</evidence>
<keyword evidence="2" id="KW-1185">Reference proteome</keyword>
<protein>
    <submittedName>
        <fullName evidence="1">Uncharacterized protein</fullName>
    </submittedName>
</protein>
<dbReference type="Proteomes" id="UP000245753">
    <property type="component" value="Unassembled WGS sequence"/>
</dbReference>
<evidence type="ECO:0000313" key="2">
    <source>
        <dbReference type="Proteomes" id="UP000245753"/>
    </source>
</evidence>
<dbReference type="AlphaFoldDB" id="A0A2U2MRH9"/>
<dbReference type="EMBL" id="QFFN01000022">
    <property type="protein sequence ID" value="PWG59429.1"/>
    <property type="molecule type" value="Genomic_DNA"/>
</dbReference>
<gene>
    <name evidence="1" type="ORF">DF200_07775</name>
</gene>
<proteinExistence type="predicted"/>
<sequence>MQRAVKTTLHLTHVDRGGRVFGDRICGGCVFGHVCGGRGVRACGGCACGGCACGGRARDNRVGNDVVQRLNHRVLGDDARRGHPYAFRRLARHPVDDRHKTAADIISVLVERLVPVFAVRKLLNDVHNFLLCHDVGRCRTRMRRGDCRG</sequence>
<reference evidence="1 2" key="1">
    <citation type="journal article" date="2018" name="Int. J. Syst. Evol. Microbiol.">
        <title>Bifidobacterium catulorum sp. nov., a novel taxon from the faeces of the baby common marmoset (Callithrix jacchus).</title>
        <authorList>
            <person name="Modesto M."/>
            <person name="Michelini S."/>
            <person name="Oki K."/>
            <person name="Biavati B."/>
            <person name="Watanabe K."/>
            <person name="Mattarelli P."/>
        </authorList>
    </citation>
    <scope>NUCLEOTIDE SEQUENCE [LARGE SCALE GENOMIC DNA]</scope>
    <source>
        <strain evidence="1 2">MRM 8.19</strain>
    </source>
</reference>
<comment type="caution">
    <text evidence="1">The sequence shown here is derived from an EMBL/GenBank/DDBJ whole genome shotgun (WGS) entry which is preliminary data.</text>
</comment>